<dbReference type="InterPro" id="IPR016181">
    <property type="entry name" value="Acyl_CoA_acyltransferase"/>
</dbReference>
<dbReference type="Pfam" id="PF00583">
    <property type="entry name" value="Acetyltransf_1"/>
    <property type="match status" value="1"/>
</dbReference>
<dbReference type="GO" id="GO:0005737">
    <property type="term" value="C:cytoplasm"/>
    <property type="evidence" value="ECO:0007669"/>
    <property type="project" value="InterPro"/>
</dbReference>
<protein>
    <recommendedName>
        <fullName evidence="1">Amino-acid acetyltransferase</fullName>
    </recommendedName>
    <alternativeName>
        <fullName evidence="4">N-acetylglutamate synthase</fullName>
    </alternativeName>
</protein>
<evidence type="ECO:0000256" key="4">
    <source>
        <dbReference type="ARBA" id="ARBA00033251"/>
    </source>
</evidence>
<organism evidence="6 7">
    <name type="scientific">Vibrio parahaemolyticus</name>
    <dbReference type="NCBI Taxonomy" id="670"/>
    <lineage>
        <taxon>Bacteria</taxon>
        <taxon>Pseudomonadati</taxon>
        <taxon>Pseudomonadota</taxon>
        <taxon>Gammaproteobacteria</taxon>
        <taxon>Vibrionales</taxon>
        <taxon>Vibrionaceae</taxon>
        <taxon>Vibrio</taxon>
    </lineage>
</organism>
<dbReference type="GO" id="GO:0004042">
    <property type="term" value="F:L-glutamate N-acetyltransferase activity"/>
    <property type="evidence" value="ECO:0007669"/>
    <property type="project" value="InterPro"/>
</dbReference>
<dbReference type="Proteomes" id="UP000518904">
    <property type="component" value="Unassembled WGS sequence"/>
</dbReference>
<keyword evidence="2 6" id="KW-0808">Transferase</keyword>
<dbReference type="PROSITE" id="PS51186">
    <property type="entry name" value="GNAT"/>
    <property type="match status" value="1"/>
</dbReference>
<accession>A0A7Y0SD88</accession>
<dbReference type="PANTHER" id="PTHR30602">
    <property type="entry name" value="AMINO-ACID ACETYLTRANSFERASE"/>
    <property type="match status" value="1"/>
</dbReference>
<evidence type="ECO:0000259" key="5">
    <source>
        <dbReference type="PROSITE" id="PS51186"/>
    </source>
</evidence>
<dbReference type="SUPFAM" id="SSF55729">
    <property type="entry name" value="Acyl-CoA N-acyltransferases (Nat)"/>
    <property type="match status" value="1"/>
</dbReference>
<sequence>RPLEEQGVLVRRSREQLEQEIGKFTIIEKDGLIIGCAALYPYPEERKAEMACVAIHPDYRDGNRGLLLLNYMKHRSKSETIDQIFVLTTHSLHWFREQ</sequence>
<dbReference type="InterPro" id="IPR010167">
    <property type="entry name" value="NH2A_AcTrfase"/>
</dbReference>
<evidence type="ECO:0000313" key="6">
    <source>
        <dbReference type="EMBL" id="NMU81268.1"/>
    </source>
</evidence>
<feature type="non-terminal residue" evidence="6">
    <location>
        <position position="1"/>
    </location>
</feature>
<proteinExistence type="predicted"/>
<dbReference type="InterPro" id="IPR000182">
    <property type="entry name" value="GNAT_dom"/>
</dbReference>
<dbReference type="CDD" id="cd04301">
    <property type="entry name" value="NAT_SF"/>
    <property type="match status" value="1"/>
</dbReference>
<evidence type="ECO:0000256" key="1">
    <source>
        <dbReference type="ARBA" id="ARBA00015231"/>
    </source>
</evidence>
<dbReference type="PANTHER" id="PTHR30602:SF12">
    <property type="entry name" value="AMINO-ACID ACETYLTRANSFERASE NAGS1, CHLOROPLASTIC-RELATED"/>
    <property type="match status" value="1"/>
</dbReference>
<evidence type="ECO:0000313" key="7">
    <source>
        <dbReference type="Proteomes" id="UP000518904"/>
    </source>
</evidence>
<name>A0A7Y0SD88_VIBPH</name>
<reference evidence="6 7" key="1">
    <citation type="submission" date="2020-04" db="EMBL/GenBank/DDBJ databases">
        <title>Whole-genome sequencing of Vibrio spp. from China reveals different genetic environments of blaCTX-M-14 among diverse lineages.</title>
        <authorList>
            <person name="Zheng Z."/>
            <person name="Ye L."/>
            <person name="Chen S."/>
        </authorList>
    </citation>
    <scope>NUCLEOTIDE SEQUENCE [LARGE SCALE GENOMIC DNA]</scope>
    <source>
        <strain evidence="6 7">Vb0551</strain>
    </source>
</reference>
<keyword evidence="3" id="KW-0012">Acyltransferase</keyword>
<dbReference type="EMBL" id="JABCLB010000017">
    <property type="protein sequence ID" value="NMU81268.1"/>
    <property type="molecule type" value="Genomic_DNA"/>
</dbReference>
<feature type="non-terminal residue" evidence="6">
    <location>
        <position position="98"/>
    </location>
</feature>
<evidence type="ECO:0000256" key="3">
    <source>
        <dbReference type="ARBA" id="ARBA00023315"/>
    </source>
</evidence>
<gene>
    <name evidence="6" type="ORF">HKB16_00065</name>
</gene>
<feature type="domain" description="N-acetyltransferase" evidence="5">
    <location>
        <begin position="1"/>
        <end position="98"/>
    </location>
</feature>
<comment type="caution">
    <text evidence="6">The sequence shown here is derived from an EMBL/GenBank/DDBJ whole genome shotgun (WGS) entry which is preliminary data.</text>
</comment>
<dbReference type="AlphaFoldDB" id="A0A7Y0SD88"/>
<evidence type="ECO:0000256" key="2">
    <source>
        <dbReference type="ARBA" id="ARBA00022679"/>
    </source>
</evidence>
<dbReference type="GO" id="GO:0006526">
    <property type="term" value="P:L-arginine biosynthetic process"/>
    <property type="evidence" value="ECO:0007669"/>
    <property type="project" value="InterPro"/>
</dbReference>
<dbReference type="Gene3D" id="3.40.630.30">
    <property type="match status" value="1"/>
</dbReference>